<feature type="region of interest" description="Disordered" evidence="1">
    <location>
        <begin position="19"/>
        <end position="51"/>
    </location>
</feature>
<evidence type="ECO:0000313" key="2">
    <source>
        <dbReference type="EMBL" id="GBP82037.1"/>
    </source>
</evidence>
<feature type="compositionally biased region" description="Polar residues" evidence="1">
    <location>
        <begin position="35"/>
        <end position="51"/>
    </location>
</feature>
<keyword evidence="3" id="KW-1185">Reference proteome</keyword>
<proteinExistence type="predicted"/>
<dbReference type="AlphaFoldDB" id="A0A4C1Z5V7"/>
<sequence>MSVGLGKCAGRRCHDKSKKGNIEEKVIKNPKRACESSQTGGQSSRPMDTNNYRGHWYVTGLLDDGTSPKAEIISIRNRRACMNRQKIVSETKETYESVS</sequence>
<dbReference type="Proteomes" id="UP000299102">
    <property type="component" value="Unassembled WGS sequence"/>
</dbReference>
<organism evidence="2 3">
    <name type="scientific">Eumeta variegata</name>
    <name type="common">Bagworm moth</name>
    <name type="synonym">Eumeta japonica</name>
    <dbReference type="NCBI Taxonomy" id="151549"/>
    <lineage>
        <taxon>Eukaryota</taxon>
        <taxon>Metazoa</taxon>
        <taxon>Ecdysozoa</taxon>
        <taxon>Arthropoda</taxon>
        <taxon>Hexapoda</taxon>
        <taxon>Insecta</taxon>
        <taxon>Pterygota</taxon>
        <taxon>Neoptera</taxon>
        <taxon>Endopterygota</taxon>
        <taxon>Lepidoptera</taxon>
        <taxon>Glossata</taxon>
        <taxon>Ditrysia</taxon>
        <taxon>Tineoidea</taxon>
        <taxon>Psychidae</taxon>
        <taxon>Oiketicinae</taxon>
        <taxon>Eumeta</taxon>
    </lineage>
</organism>
<comment type="caution">
    <text evidence="2">The sequence shown here is derived from an EMBL/GenBank/DDBJ whole genome shotgun (WGS) entry which is preliminary data.</text>
</comment>
<reference evidence="2 3" key="1">
    <citation type="journal article" date="2019" name="Commun. Biol.">
        <title>The bagworm genome reveals a unique fibroin gene that provides high tensile strength.</title>
        <authorList>
            <person name="Kono N."/>
            <person name="Nakamura H."/>
            <person name="Ohtoshi R."/>
            <person name="Tomita M."/>
            <person name="Numata K."/>
            <person name="Arakawa K."/>
        </authorList>
    </citation>
    <scope>NUCLEOTIDE SEQUENCE [LARGE SCALE GENOMIC DNA]</scope>
</reference>
<gene>
    <name evidence="2" type="ORF">EVAR_32138_1</name>
</gene>
<protein>
    <submittedName>
        <fullName evidence="2">Uncharacterized protein</fullName>
    </submittedName>
</protein>
<evidence type="ECO:0000256" key="1">
    <source>
        <dbReference type="SAM" id="MobiDB-lite"/>
    </source>
</evidence>
<dbReference type="EMBL" id="BGZK01001544">
    <property type="protein sequence ID" value="GBP82037.1"/>
    <property type="molecule type" value="Genomic_DNA"/>
</dbReference>
<name>A0A4C1Z5V7_EUMVA</name>
<accession>A0A4C1Z5V7</accession>
<evidence type="ECO:0000313" key="3">
    <source>
        <dbReference type="Proteomes" id="UP000299102"/>
    </source>
</evidence>